<keyword evidence="1" id="KW-0677">Repeat</keyword>
<dbReference type="Gene3D" id="1.25.40.10">
    <property type="entry name" value="Tetratricopeptide repeat domain"/>
    <property type="match status" value="3"/>
</dbReference>
<feature type="repeat" description="TPR" evidence="3">
    <location>
        <begin position="132"/>
        <end position="165"/>
    </location>
</feature>
<gene>
    <name evidence="5" type="ORF">TTHT_0766</name>
</gene>
<feature type="signal peptide" evidence="4">
    <location>
        <begin position="1"/>
        <end position="18"/>
    </location>
</feature>
<accession>A0A7R6PGT4</accession>
<organism evidence="5 6">
    <name type="scientific">Thermotomaculum hydrothermale</name>
    <dbReference type="NCBI Taxonomy" id="981385"/>
    <lineage>
        <taxon>Bacteria</taxon>
        <taxon>Pseudomonadati</taxon>
        <taxon>Acidobacteriota</taxon>
        <taxon>Holophagae</taxon>
        <taxon>Thermotomaculales</taxon>
        <taxon>Thermotomaculaceae</taxon>
        <taxon>Thermotomaculum</taxon>
    </lineage>
</organism>
<dbReference type="AlphaFoldDB" id="A0A7R6PGT4"/>
<evidence type="ECO:0008006" key="7">
    <source>
        <dbReference type="Google" id="ProtNLM"/>
    </source>
</evidence>
<proteinExistence type="predicted"/>
<dbReference type="Proteomes" id="UP000595564">
    <property type="component" value="Chromosome"/>
</dbReference>
<dbReference type="RefSeq" id="WP_201328680.1">
    <property type="nucleotide sequence ID" value="NZ_AP017470.1"/>
</dbReference>
<evidence type="ECO:0000256" key="2">
    <source>
        <dbReference type="ARBA" id="ARBA00022803"/>
    </source>
</evidence>
<dbReference type="SMART" id="SM00028">
    <property type="entry name" value="TPR"/>
    <property type="match status" value="4"/>
</dbReference>
<dbReference type="PANTHER" id="PTHR44186">
    <property type="match status" value="1"/>
</dbReference>
<protein>
    <recommendedName>
        <fullName evidence="7">Tetratricopeptide repeat protein</fullName>
    </recommendedName>
</protein>
<sequence length="337" mass="38906">MRKIVVAFCLVFTMNIFAGFSLSDLGSAKKYFKKAEQLFNAGNYQQAIPNYLKYLSKKKNQKDEKALYHISICYMETGNPQSGFSFIKQLYQLKGTELKYAVLYAEYLVQLNKLQDAINVYKGVIAIYPDDYLSYVRLGELLVNNGQLKEARKMWNKAITLKDRPTEAYALLSESYLNVEKNKLLAYYYARKLYEIAPDEKKPGIKSMLNSIAGDFKDDFENYYLLRTCKEKAKLEVQKGDYLSAFSTLSRCEDLENIDEEYLLMFADIAKKLKKWDKALELYKKCLALGFESGQTYLELAKCYLKTGNLALAKVNLKMAMNYKDTKEEALKLLNSI</sequence>
<dbReference type="PANTHER" id="PTHR44186:SF1">
    <property type="entry name" value="BARDET-BIEDL SYNDROME 4 PROTEIN"/>
    <property type="match status" value="1"/>
</dbReference>
<dbReference type="SUPFAM" id="SSF48452">
    <property type="entry name" value="TPR-like"/>
    <property type="match status" value="2"/>
</dbReference>
<evidence type="ECO:0000256" key="1">
    <source>
        <dbReference type="ARBA" id="ARBA00022737"/>
    </source>
</evidence>
<reference evidence="5 6" key="1">
    <citation type="journal article" date="2012" name="Extremophiles">
        <title>Thermotomaculum hydrothermale gen. nov., sp. nov., a novel heterotrophic thermophile within the phylum Acidobacteria from a deep-sea hydrothermal vent chimney in the Southern Okinawa Trough.</title>
        <authorList>
            <person name="Izumi H."/>
            <person name="Nunoura T."/>
            <person name="Miyazaki M."/>
            <person name="Mino S."/>
            <person name="Toki T."/>
            <person name="Takai K."/>
            <person name="Sako Y."/>
            <person name="Sawabe T."/>
            <person name="Nakagawa S."/>
        </authorList>
    </citation>
    <scope>NUCLEOTIDE SEQUENCE [LARGE SCALE GENOMIC DNA]</scope>
    <source>
        <strain evidence="5 6">AC55</strain>
    </source>
</reference>
<evidence type="ECO:0000313" key="6">
    <source>
        <dbReference type="Proteomes" id="UP000595564"/>
    </source>
</evidence>
<evidence type="ECO:0000256" key="4">
    <source>
        <dbReference type="SAM" id="SignalP"/>
    </source>
</evidence>
<evidence type="ECO:0000256" key="3">
    <source>
        <dbReference type="PROSITE-ProRule" id="PRU00339"/>
    </source>
</evidence>
<dbReference type="InterPro" id="IPR011990">
    <property type="entry name" value="TPR-like_helical_dom_sf"/>
</dbReference>
<dbReference type="InterPro" id="IPR019734">
    <property type="entry name" value="TPR_rpt"/>
</dbReference>
<dbReference type="EMBL" id="AP017470">
    <property type="protein sequence ID" value="BBB32334.1"/>
    <property type="molecule type" value="Genomic_DNA"/>
</dbReference>
<dbReference type="KEGG" id="thyd:TTHT_0766"/>
<dbReference type="Pfam" id="PF12895">
    <property type="entry name" value="ANAPC3"/>
    <property type="match status" value="1"/>
</dbReference>
<keyword evidence="2 3" id="KW-0802">TPR repeat</keyword>
<name>A0A7R6PGT4_9BACT</name>
<dbReference type="Pfam" id="PF13181">
    <property type="entry name" value="TPR_8"/>
    <property type="match status" value="1"/>
</dbReference>
<keyword evidence="4" id="KW-0732">Signal</keyword>
<keyword evidence="6" id="KW-1185">Reference proteome</keyword>
<dbReference type="PROSITE" id="PS50005">
    <property type="entry name" value="TPR"/>
    <property type="match status" value="1"/>
</dbReference>
<feature type="chain" id="PRO_5032643300" description="Tetratricopeptide repeat protein" evidence="4">
    <location>
        <begin position="19"/>
        <end position="337"/>
    </location>
</feature>
<evidence type="ECO:0000313" key="5">
    <source>
        <dbReference type="EMBL" id="BBB32334.1"/>
    </source>
</evidence>